<protein>
    <recommendedName>
        <fullName evidence="1">NADAR domain-containing protein</fullName>
    </recommendedName>
</protein>
<dbReference type="NCBIfam" id="TIGR02464">
    <property type="entry name" value="ribofla_fusion"/>
    <property type="match status" value="1"/>
</dbReference>
<dbReference type="EMBL" id="PDXD01000014">
    <property type="protein sequence ID" value="RYN75603.1"/>
    <property type="molecule type" value="Genomic_DNA"/>
</dbReference>
<accession>A0A4V1WRR7</accession>
<dbReference type="SUPFAM" id="SSF143990">
    <property type="entry name" value="YbiA-like"/>
    <property type="match status" value="1"/>
</dbReference>
<proteinExistence type="predicted"/>
<dbReference type="InterPro" id="IPR037238">
    <property type="entry name" value="YbiA-like_sf"/>
</dbReference>
<evidence type="ECO:0000313" key="2">
    <source>
        <dbReference type="EMBL" id="RYN75603.1"/>
    </source>
</evidence>
<sequence length="210" mass="23544">MEPECEADEGPVFFSFESNQSNGFLSPAFLGSFQHENTEYNCSEQFFQAKKALWFEDDSGLYEAIVSATDPQEQRAIGKHIEANNPFWSRSWATTLAYRVIMLAACLKFTVSEHAQMLAQKLIATGHRELVMADPDDAFLGIGLDRVAATAHIEPWPGRNLLGEVLMDLRLSLRVEASLREERKVFSMARFRVTCPAASSSQTEVAEETE</sequence>
<dbReference type="Proteomes" id="UP000291422">
    <property type="component" value="Unassembled WGS sequence"/>
</dbReference>
<evidence type="ECO:0000259" key="1">
    <source>
        <dbReference type="Pfam" id="PF08719"/>
    </source>
</evidence>
<comment type="caution">
    <text evidence="2">The sequence shown here is derived from an EMBL/GenBank/DDBJ whole genome shotgun (WGS) entry which is preliminary data.</text>
</comment>
<dbReference type="Gene3D" id="1.10.357.40">
    <property type="entry name" value="YbiA-like"/>
    <property type="match status" value="1"/>
</dbReference>
<evidence type="ECO:0000313" key="3">
    <source>
        <dbReference type="Proteomes" id="UP000291422"/>
    </source>
</evidence>
<feature type="domain" description="NADAR" evidence="1">
    <location>
        <begin position="16"/>
        <end position="174"/>
    </location>
</feature>
<reference evidence="3" key="1">
    <citation type="journal article" date="2019" name="bioRxiv">
        <title>Genomics, evolutionary history and diagnostics of the Alternaria alternata species group including apple and Asian pear pathotypes.</title>
        <authorList>
            <person name="Armitage A.D."/>
            <person name="Cockerton H.M."/>
            <person name="Sreenivasaprasad S."/>
            <person name="Woodhall J.W."/>
            <person name="Lane C.R."/>
            <person name="Harrison R.J."/>
            <person name="Clarkson J.P."/>
        </authorList>
    </citation>
    <scope>NUCLEOTIDE SEQUENCE [LARGE SCALE GENOMIC DNA]</scope>
    <source>
        <strain evidence="3">FERA 1177</strain>
    </source>
</reference>
<name>A0A4V1WRR7_ALTAL</name>
<dbReference type="InterPro" id="IPR012816">
    <property type="entry name" value="NADAR"/>
</dbReference>
<organism evidence="2 3">
    <name type="scientific">Alternaria alternata</name>
    <name type="common">Alternaria rot fungus</name>
    <name type="synonym">Torula alternata</name>
    <dbReference type="NCBI Taxonomy" id="5599"/>
    <lineage>
        <taxon>Eukaryota</taxon>
        <taxon>Fungi</taxon>
        <taxon>Dikarya</taxon>
        <taxon>Ascomycota</taxon>
        <taxon>Pezizomycotina</taxon>
        <taxon>Dothideomycetes</taxon>
        <taxon>Pleosporomycetidae</taxon>
        <taxon>Pleosporales</taxon>
        <taxon>Pleosporineae</taxon>
        <taxon>Pleosporaceae</taxon>
        <taxon>Alternaria</taxon>
        <taxon>Alternaria sect. Alternaria</taxon>
        <taxon>Alternaria alternata complex</taxon>
    </lineage>
</organism>
<dbReference type="VEuPathDB" id="FungiDB:CC77DRAFT_1078026"/>
<dbReference type="Pfam" id="PF08719">
    <property type="entry name" value="NADAR"/>
    <property type="match status" value="1"/>
</dbReference>
<gene>
    <name evidence="2" type="ORF">AA0117_g6292</name>
</gene>
<dbReference type="AlphaFoldDB" id="A0A4V1WRR7"/>
<dbReference type="CDD" id="cd15457">
    <property type="entry name" value="NADAR"/>
    <property type="match status" value="1"/>
</dbReference>